<dbReference type="InterPro" id="IPR001223">
    <property type="entry name" value="Glyco_hydro18_cat"/>
</dbReference>
<feature type="region of interest" description="Disordered" evidence="2">
    <location>
        <begin position="323"/>
        <end position="342"/>
    </location>
</feature>
<sequence length="342" mass="38621">MPHVTEWPLFSIVEQVRSRFPPETAIMVAIGGWGDTNGFSQAAATRSSRKLFAQNIRKMVEETGADALADHGNGEDYKQIPNSEKAWEVEAYPKLMAEIRHALGPNKLLSAAVPGLRRDMIAFTKKNLRDLDNSIDFLNIMTYDLMNRRDNVTQHHTGVQMALDGLHAYLSNGLTPHKANLGFAFYVKWFKTNMEDTRQCSSQNGIGCKTALLEDPRTGVDLSQSGSFSWHDQVPSDVADSFKRALLRGVYDEKGGGHYFWDEAEKIFWTWDNPDAIHRKFPRMVDEYSIGGVFAWGLGEDAPNFKHLQALTASLRQSSERSRFLNSAEKSPTSYPSWREEL</sequence>
<protein>
    <recommendedName>
        <fullName evidence="1">chitinase</fullName>
        <ecNumber evidence="1">3.2.1.14</ecNumber>
    </recommendedName>
</protein>
<dbReference type="EC" id="3.2.1.14" evidence="1"/>
<dbReference type="OrthoDB" id="73875at2759"/>
<dbReference type="SMART" id="SM00636">
    <property type="entry name" value="Glyco_18"/>
    <property type="match status" value="1"/>
</dbReference>
<dbReference type="EMBL" id="LFMY01000004">
    <property type="protein sequence ID" value="OKL61195.1"/>
    <property type="molecule type" value="Genomic_DNA"/>
</dbReference>
<proteinExistence type="predicted"/>
<keyword evidence="5" id="KW-1185">Reference proteome</keyword>
<feature type="domain" description="GH18" evidence="3">
    <location>
        <begin position="1"/>
        <end position="318"/>
    </location>
</feature>
<evidence type="ECO:0000259" key="3">
    <source>
        <dbReference type="PROSITE" id="PS51910"/>
    </source>
</evidence>
<dbReference type="Gene3D" id="3.20.20.80">
    <property type="entry name" value="Glycosidases"/>
    <property type="match status" value="1"/>
</dbReference>
<dbReference type="RefSeq" id="XP_020121316.1">
    <property type="nucleotide sequence ID" value="XM_020266232.1"/>
</dbReference>
<dbReference type="PROSITE" id="PS51910">
    <property type="entry name" value="GH18_2"/>
    <property type="match status" value="1"/>
</dbReference>
<evidence type="ECO:0000313" key="4">
    <source>
        <dbReference type="EMBL" id="OKL61195.1"/>
    </source>
</evidence>
<dbReference type="InterPro" id="IPR050314">
    <property type="entry name" value="Glycosyl_Hydrlase_18"/>
</dbReference>
<dbReference type="GeneID" id="31002908"/>
<evidence type="ECO:0000256" key="2">
    <source>
        <dbReference type="SAM" id="MobiDB-lite"/>
    </source>
</evidence>
<dbReference type="InterPro" id="IPR011583">
    <property type="entry name" value="Chitinase_II/V-like_cat"/>
</dbReference>
<dbReference type="GO" id="GO:0006032">
    <property type="term" value="P:chitin catabolic process"/>
    <property type="evidence" value="ECO:0007669"/>
    <property type="project" value="TreeGrafter"/>
</dbReference>
<dbReference type="GO" id="GO:0005975">
    <property type="term" value="P:carbohydrate metabolic process"/>
    <property type="evidence" value="ECO:0007669"/>
    <property type="project" value="InterPro"/>
</dbReference>
<dbReference type="PANTHER" id="PTHR11177">
    <property type="entry name" value="CHITINASE"/>
    <property type="match status" value="1"/>
</dbReference>
<reference evidence="4 5" key="1">
    <citation type="submission" date="2015-06" db="EMBL/GenBank/DDBJ databases">
        <title>Talaromyces atroroseus IBT 11181 draft genome.</title>
        <authorList>
            <person name="Rasmussen K.B."/>
            <person name="Rasmussen S."/>
            <person name="Petersen B."/>
            <person name="Sicheritz-Ponten T."/>
            <person name="Mortensen U.H."/>
            <person name="Thrane U."/>
        </authorList>
    </citation>
    <scope>NUCLEOTIDE SEQUENCE [LARGE SCALE GENOMIC DNA]</scope>
    <source>
        <strain evidence="4 5">IBT 11181</strain>
    </source>
</reference>
<dbReference type="GO" id="GO:0005576">
    <property type="term" value="C:extracellular region"/>
    <property type="evidence" value="ECO:0007669"/>
    <property type="project" value="TreeGrafter"/>
</dbReference>
<dbReference type="GO" id="GO:0008061">
    <property type="term" value="F:chitin binding"/>
    <property type="evidence" value="ECO:0007669"/>
    <property type="project" value="InterPro"/>
</dbReference>
<organism evidence="4 5">
    <name type="scientific">Talaromyces atroroseus</name>
    <dbReference type="NCBI Taxonomy" id="1441469"/>
    <lineage>
        <taxon>Eukaryota</taxon>
        <taxon>Fungi</taxon>
        <taxon>Dikarya</taxon>
        <taxon>Ascomycota</taxon>
        <taxon>Pezizomycotina</taxon>
        <taxon>Eurotiomycetes</taxon>
        <taxon>Eurotiomycetidae</taxon>
        <taxon>Eurotiales</taxon>
        <taxon>Trichocomaceae</taxon>
        <taxon>Talaromyces</taxon>
        <taxon>Talaromyces sect. Trachyspermi</taxon>
    </lineage>
</organism>
<accession>A0A225B300</accession>
<gene>
    <name evidence="4" type="ORF">UA08_03153</name>
</gene>
<dbReference type="STRING" id="1441469.A0A225B300"/>
<comment type="caution">
    <text evidence="4">The sequence shown here is derived from an EMBL/GenBank/DDBJ whole genome shotgun (WGS) entry which is preliminary data.</text>
</comment>
<evidence type="ECO:0000313" key="5">
    <source>
        <dbReference type="Proteomes" id="UP000214365"/>
    </source>
</evidence>
<feature type="compositionally biased region" description="Polar residues" evidence="2">
    <location>
        <begin position="324"/>
        <end position="336"/>
    </location>
</feature>
<dbReference type="Proteomes" id="UP000214365">
    <property type="component" value="Unassembled WGS sequence"/>
</dbReference>
<dbReference type="AlphaFoldDB" id="A0A225B300"/>
<dbReference type="SUPFAM" id="SSF51445">
    <property type="entry name" value="(Trans)glycosidases"/>
    <property type="match status" value="1"/>
</dbReference>
<evidence type="ECO:0000256" key="1">
    <source>
        <dbReference type="ARBA" id="ARBA00012729"/>
    </source>
</evidence>
<dbReference type="GO" id="GO:0008843">
    <property type="term" value="F:endochitinase activity"/>
    <property type="evidence" value="ECO:0007669"/>
    <property type="project" value="UniProtKB-EC"/>
</dbReference>
<name>A0A225B300_TALAT</name>
<dbReference type="InterPro" id="IPR017853">
    <property type="entry name" value="GH"/>
</dbReference>
<dbReference type="Pfam" id="PF00704">
    <property type="entry name" value="Glyco_hydro_18"/>
    <property type="match status" value="1"/>
</dbReference>
<dbReference type="PANTHER" id="PTHR11177:SF378">
    <property type="entry name" value="CHITINASE"/>
    <property type="match status" value="1"/>
</dbReference>